<dbReference type="NCBIfam" id="TIGR03891">
    <property type="entry name" value="thiopep_ocin"/>
    <property type="match status" value="1"/>
</dbReference>
<evidence type="ECO:0000259" key="1">
    <source>
        <dbReference type="Pfam" id="PF04738"/>
    </source>
</evidence>
<dbReference type="RefSeq" id="WP_345055168.1">
    <property type="nucleotide sequence ID" value="NZ_BAABDK010000019.1"/>
</dbReference>
<accession>A0ABP7UB66</accession>
<keyword evidence="4" id="KW-1185">Reference proteome</keyword>
<sequence length="1045" mass="119014">MKNASLEFVDELIVRSPMYPYKNVNCQEDVLALLDDNFFLEALYVASPLLYDECRKLREGALKTTREQTKVLNSLNRYLSRMRTRSTPFGLFSTCGMAVWADHGFTETGAGAPISRHTRLDMHVLYNLISSLIQEPDIQQQLKYFPNNSRYLIGNEIRYIEYTYKNGRRKYKISGVTFNQYVEKVLFLSQAGLTREELSALLTGEGISEEQSKGFVANIIDAQLLVSDFEVALTSEDDFAQQIHATLSRFYAISGSEPIKRALDFFAGILADLKELDRHQVNGIEAYRSIIEKLKAYYPAVKEEKAFHIDAYRPAAPLAVNATHQPELLHLLQYLTQINAGAYDTEEAIESFKKAFLQRYESQTKRLVEVLDADSGIGYPVNKRTGAAILVDDIPFASRAQESTVTLTPKDKWLLSILTAPTNKDARVIDLAEQPAPGYLNAHKFNGIPTSCSVMFRLTNQEKETLFLEAFYGPSGGAMLSRFAHGNQEIRRVIERIAATEERLVENCVLAEIVHMPNNRITNIIKHPAVRKYEIPYLAKSSVEGPNIIELNDLFVKVENNEVVLFSKRLNKRIVPCKTHMHNHFTNALPLYHFLGDLQKQGVSQNQSINFNWGGLPVLFPYLPRVCYKKIIVAPASWVLSVADLAPLNQGAEQLPRAVAEFREKFNLPRQVLHSEDDNELLVDFSSVPSVETWLTLIKNRPSILLKEFLWAAEADESTHLRQYIATIINTEKRSFADPEATGRATEEPLITREFPVGSEWLYLKLYCGPGSVDMVLAKLLAPVAELLARDGLIAEWFYIKYRDPDFHLRLRLRLKNASDALRVLGVIKQCLANSTLHALVWKMQLDTYSREIERYGANTMALCETIFWVDSKFAVRLLGAFLEDKTEVMKSLWSLRLTDEVFTACGFTLEQKREFVEIARKSFQSEFGTNKRSMESINAKYSAYKDLIKDIMGGQIEDKFPKIAPAITAKMMELAPLLQEIVRLQKADALQTDCFRLLSSIIHMMLNRLITQKERVHELLIYEFLSKHYTTQHFIARSAKPLSL</sequence>
<feature type="domain" description="Lantibiotic dehydratase N-terminal" evidence="1">
    <location>
        <begin position="37"/>
        <end position="691"/>
    </location>
</feature>
<dbReference type="Pfam" id="PF14028">
    <property type="entry name" value="Lant_dehydr_C"/>
    <property type="match status" value="1"/>
</dbReference>
<dbReference type="EMBL" id="BAABDK010000019">
    <property type="protein sequence ID" value="GAA4039202.1"/>
    <property type="molecule type" value="Genomic_DNA"/>
</dbReference>
<dbReference type="InterPro" id="IPR023809">
    <property type="entry name" value="Thiopep_bacteriocin_synth_dom"/>
</dbReference>
<protein>
    <submittedName>
        <fullName evidence="3">Lantibiotic dehydratase</fullName>
    </submittedName>
</protein>
<dbReference type="InterPro" id="IPR006827">
    <property type="entry name" value="Lant_deHydtase_N"/>
</dbReference>
<feature type="domain" description="Thiopeptide-type bacteriocin biosynthesis" evidence="2">
    <location>
        <begin position="761"/>
        <end position="1030"/>
    </location>
</feature>
<proteinExistence type="predicted"/>
<gene>
    <name evidence="3" type="ORF">GCM10022409_26050</name>
</gene>
<evidence type="ECO:0000313" key="3">
    <source>
        <dbReference type="EMBL" id="GAA4039202.1"/>
    </source>
</evidence>
<evidence type="ECO:0000313" key="4">
    <source>
        <dbReference type="Proteomes" id="UP001501469"/>
    </source>
</evidence>
<organism evidence="3 4">
    <name type="scientific">Hymenobacter glaciei</name>
    <dbReference type="NCBI Taxonomy" id="877209"/>
    <lineage>
        <taxon>Bacteria</taxon>
        <taxon>Pseudomonadati</taxon>
        <taxon>Bacteroidota</taxon>
        <taxon>Cytophagia</taxon>
        <taxon>Cytophagales</taxon>
        <taxon>Hymenobacteraceae</taxon>
        <taxon>Hymenobacter</taxon>
    </lineage>
</organism>
<evidence type="ECO:0000259" key="2">
    <source>
        <dbReference type="Pfam" id="PF14028"/>
    </source>
</evidence>
<dbReference type="Pfam" id="PF04738">
    <property type="entry name" value="Lant_dehydr_N"/>
    <property type="match status" value="1"/>
</dbReference>
<name>A0ABP7UB66_9BACT</name>
<comment type="caution">
    <text evidence="3">The sequence shown here is derived from an EMBL/GenBank/DDBJ whole genome shotgun (WGS) entry which is preliminary data.</text>
</comment>
<dbReference type="Proteomes" id="UP001501469">
    <property type="component" value="Unassembled WGS sequence"/>
</dbReference>
<reference evidence="4" key="1">
    <citation type="journal article" date="2019" name="Int. J. Syst. Evol. Microbiol.">
        <title>The Global Catalogue of Microorganisms (GCM) 10K type strain sequencing project: providing services to taxonomists for standard genome sequencing and annotation.</title>
        <authorList>
            <consortium name="The Broad Institute Genomics Platform"/>
            <consortium name="The Broad Institute Genome Sequencing Center for Infectious Disease"/>
            <person name="Wu L."/>
            <person name="Ma J."/>
        </authorList>
    </citation>
    <scope>NUCLEOTIDE SEQUENCE [LARGE SCALE GENOMIC DNA]</scope>
    <source>
        <strain evidence="4">JCM 17225</strain>
    </source>
</reference>